<accession>A0ABW7SPA0</accession>
<keyword evidence="3" id="KW-1185">Reference proteome</keyword>
<name>A0ABW7SPA0_9ACTN</name>
<evidence type="ECO:0000313" key="2">
    <source>
        <dbReference type="EMBL" id="MFI0794032.1"/>
    </source>
</evidence>
<sequence>MSLDVWLIAPDGRRSAASLDAPVGSAGSQGRVFGLRDRPDTVVKVLHRADRVHLADRLRVMLADPAGWVGGAGQPLVAWPSATVHRRDDGQLLGYAAPRLAHPRFAPLPTLFNPAVRARMLPGATWAWWLTVAEELARVVHVVHQRGHVVGDLAPANVFVTASGGVCLIDADGWQLRDPVTGADLTCPFSRPEYTAPEHLDEPSRRRGPASDHWALAVLVAQLTCLGFHPFGGVPRETAGPVEEVDNVRLRRCRLLGADVRVPAAAVPPEALPPVLRRRLGDALDAGHTAPAARPGPQSWAAALAYARDSLVPCPAVATHVYPREGRHCPWCRMVETGAPDPFPGGGR</sequence>
<dbReference type="Gene3D" id="1.10.510.10">
    <property type="entry name" value="Transferase(Phosphotransferase) domain 1"/>
    <property type="match status" value="1"/>
</dbReference>
<dbReference type="EMBL" id="JBIRPU010000009">
    <property type="protein sequence ID" value="MFI0794032.1"/>
    <property type="molecule type" value="Genomic_DNA"/>
</dbReference>
<organism evidence="2 3">
    <name type="scientific">Micromonospora rubida</name>
    <dbReference type="NCBI Taxonomy" id="2697657"/>
    <lineage>
        <taxon>Bacteria</taxon>
        <taxon>Bacillati</taxon>
        <taxon>Actinomycetota</taxon>
        <taxon>Actinomycetes</taxon>
        <taxon>Micromonosporales</taxon>
        <taxon>Micromonosporaceae</taxon>
        <taxon>Micromonospora</taxon>
    </lineage>
</organism>
<dbReference type="PROSITE" id="PS50011">
    <property type="entry name" value="PROTEIN_KINASE_DOM"/>
    <property type="match status" value="1"/>
</dbReference>
<reference evidence="2 3" key="1">
    <citation type="submission" date="2024-10" db="EMBL/GenBank/DDBJ databases">
        <title>The Natural Products Discovery Center: Release of the First 8490 Sequenced Strains for Exploring Actinobacteria Biosynthetic Diversity.</title>
        <authorList>
            <person name="Kalkreuter E."/>
            <person name="Kautsar S.A."/>
            <person name="Yang D."/>
            <person name="Bader C.D."/>
            <person name="Teijaro C.N."/>
            <person name="Fluegel L."/>
            <person name="Davis C.M."/>
            <person name="Simpson J.R."/>
            <person name="Lauterbach L."/>
            <person name="Steele A.D."/>
            <person name="Gui C."/>
            <person name="Meng S."/>
            <person name="Li G."/>
            <person name="Viehrig K."/>
            <person name="Ye F."/>
            <person name="Su P."/>
            <person name="Kiefer A.F."/>
            <person name="Nichols A."/>
            <person name="Cepeda A.J."/>
            <person name="Yan W."/>
            <person name="Fan B."/>
            <person name="Jiang Y."/>
            <person name="Adhikari A."/>
            <person name="Zheng C.-J."/>
            <person name="Schuster L."/>
            <person name="Cowan T.M."/>
            <person name="Smanski M.J."/>
            <person name="Chevrette M.G."/>
            <person name="De Carvalho L.P.S."/>
            <person name="Shen B."/>
        </authorList>
    </citation>
    <scope>NUCLEOTIDE SEQUENCE [LARGE SCALE GENOMIC DNA]</scope>
    <source>
        <strain evidence="2 3">NPDC021253</strain>
    </source>
</reference>
<protein>
    <recommendedName>
        <fullName evidence="1">Protein kinase domain-containing protein</fullName>
    </recommendedName>
</protein>
<evidence type="ECO:0000313" key="3">
    <source>
        <dbReference type="Proteomes" id="UP001611075"/>
    </source>
</evidence>
<dbReference type="InterPro" id="IPR000719">
    <property type="entry name" value="Prot_kinase_dom"/>
</dbReference>
<dbReference type="Proteomes" id="UP001611075">
    <property type="component" value="Unassembled WGS sequence"/>
</dbReference>
<dbReference type="InterPro" id="IPR011009">
    <property type="entry name" value="Kinase-like_dom_sf"/>
</dbReference>
<proteinExistence type="predicted"/>
<evidence type="ECO:0000259" key="1">
    <source>
        <dbReference type="PROSITE" id="PS50011"/>
    </source>
</evidence>
<gene>
    <name evidence="2" type="ORF">ACH4OY_15275</name>
</gene>
<feature type="domain" description="Protein kinase" evidence="1">
    <location>
        <begin position="18"/>
        <end position="307"/>
    </location>
</feature>
<dbReference type="RefSeq" id="WP_396679983.1">
    <property type="nucleotide sequence ID" value="NZ_JBIRPU010000009.1"/>
</dbReference>
<dbReference type="SUPFAM" id="SSF56112">
    <property type="entry name" value="Protein kinase-like (PK-like)"/>
    <property type="match status" value="1"/>
</dbReference>
<comment type="caution">
    <text evidence="2">The sequence shown here is derived from an EMBL/GenBank/DDBJ whole genome shotgun (WGS) entry which is preliminary data.</text>
</comment>